<dbReference type="AlphaFoldDB" id="A0A1G6NTJ5"/>
<evidence type="ECO:0000256" key="4">
    <source>
        <dbReference type="ARBA" id="ARBA00023186"/>
    </source>
</evidence>
<dbReference type="Gene3D" id="3.30.565.10">
    <property type="entry name" value="Histidine kinase-like ATPase, C-terminal domain"/>
    <property type="match status" value="1"/>
</dbReference>
<accession>A0A1G6NTJ5</accession>
<name>A0A1G6NTJ5_9MICO</name>
<dbReference type="EMBL" id="FMYH01000003">
    <property type="protein sequence ID" value="SDC71098.1"/>
    <property type="molecule type" value="Genomic_DNA"/>
</dbReference>
<sequence>MSQTFQVDLGGIVDLLARHLYSSPRVYLRELLQNGVDAITARDDLAGEAGPPGQLGRPAAPRRITLRPLPDGGLEVTDTGVGLTLAEARELLATIGRSSKRDLELGTGREQFLGQFGIGLLSAFMVTDEIELVSRSARDPHASAIAWRGHADGRYSLTELPDDDPRHPEAAGSTVRLRPRRDLEHWLEAATVESLARDYGSLLPVELLLEERLASGEMRLRDLAEPDLPWERSFATPRARELALRAHCETTLGFTPLAAIDLEIPVAGLSGVAYVLPSAVSPTTSSAHRVYLKRMLLGTKVDDLLPPWAFFVRCVLNTSAVRPTASREGLYEDDILLATRHALGARIRQWTLDTLALRDGGSAQFLAVHHLAVRALALVDDDMLDLAIDVLPYECTTGQATLAQIHATHGQIHFTPTVEGFRRIAPVAHAQNLSVVNAGYVYDADLLERVRRRRPQWTVSPITSADVSQVLSPLEPMRQLETTDALEAVRAAVLPSGCDLDLRSFEPHEIPSLLLDDRDAEHARDVSETLAQGSDLWGGVLGQFAKPSTVRRMVLNDKNPAVRDVLEARDTQVRAAGAQALYVTALLLSGRPLSVSEATLMNGALSTLLRSAAGSGDRPPSDPAQGPLS</sequence>
<evidence type="ECO:0000313" key="7">
    <source>
        <dbReference type="Proteomes" id="UP000199039"/>
    </source>
</evidence>
<dbReference type="PRINTS" id="PR00775">
    <property type="entry name" value="HEATSHOCK90"/>
</dbReference>
<organism evidence="6 7">
    <name type="scientific">Sanguibacter gelidistatuariae</name>
    <dbReference type="NCBI Taxonomy" id="1814289"/>
    <lineage>
        <taxon>Bacteria</taxon>
        <taxon>Bacillati</taxon>
        <taxon>Actinomycetota</taxon>
        <taxon>Actinomycetes</taxon>
        <taxon>Micrococcales</taxon>
        <taxon>Sanguibacteraceae</taxon>
        <taxon>Sanguibacter</taxon>
    </lineage>
</organism>
<keyword evidence="7" id="KW-1185">Reference proteome</keyword>
<evidence type="ECO:0000256" key="3">
    <source>
        <dbReference type="ARBA" id="ARBA00022840"/>
    </source>
</evidence>
<dbReference type="InterPro" id="IPR020575">
    <property type="entry name" value="Hsp90_N"/>
</dbReference>
<dbReference type="GO" id="GO:0140662">
    <property type="term" value="F:ATP-dependent protein folding chaperone"/>
    <property type="evidence" value="ECO:0007669"/>
    <property type="project" value="InterPro"/>
</dbReference>
<evidence type="ECO:0000313" key="6">
    <source>
        <dbReference type="EMBL" id="SDC71098.1"/>
    </source>
</evidence>
<dbReference type="PIRSF" id="PIRSF002583">
    <property type="entry name" value="Hsp90"/>
    <property type="match status" value="1"/>
</dbReference>
<protein>
    <submittedName>
        <fullName evidence="6">Molecular chaperone HtpG</fullName>
    </submittedName>
</protein>
<dbReference type="SUPFAM" id="SSF55874">
    <property type="entry name" value="ATPase domain of HSP90 chaperone/DNA topoisomerase II/histidine kinase"/>
    <property type="match status" value="1"/>
</dbReference>
<dbReference type="GO" id="GO:0016887">
    <property type="term" value="F:ATP hydrolysis activity"/>
    <property type="evidence" value="ECO:0007669"/>
    <property type="project" value="InterPro"/>
</dbReference>
<dbReference type="NCBIfam" id="NF010683">
    <property type="entry name" value="PRK14083.1"/>
    <property type="match status" value="1"/>
</dbReference>
<dbReference type="GO" id="GO:0005524">
    <property type="term" value="F:ATP binding"/>
    <property type="evidence" value="ECO:0007669"/>
    <property type="project" value="UniProtKB-KW"/>
</dbReference>
<proteinExistence type="inferred from homology"/>
<dbReference type="InterPro" id="IPR001404">
    <property type="entry name" value="Hsp90_fam"/>
</dbReference>
<keyword evidence="2 5" id="KW-0547">Nucleotide-binding</keyword>
<comment type="similarity">
    <text evidence="1">Belongs to the heat shock protein 90 family.</text>
</comment>
<dbReference type="RefSeq" id="WP_093183154.1">
    <property type="nucleotide sequence ID" value="NZ_FMYH01000003.1"/>
</dbReference>
<dbReference type="PANTHER" id="PTHR11528">
    <property type="entry name" value="HEAT SHOCK PROTEIN 90 FAMILY MEMBER"/>
    <property type="match status" value="1"/>
</dbReference>
<dbReference type="OrthoDB" id="9802640at2"/>
<evidence type="ECO:0000256" key="5">
    <source>
        <dbReference type="PIRSR" id="PIRSR002583-1"/>
    </source>
</evidence>
<dbReference type="InterPro" id="IPR036890">
    <property type="entry name" value="HATPase_C_sf"/>
</dbReference>
<dbReference type="SUPFAM" id="SSF54211">
    <property type="entry name" value="Ribosomal protein S5 domain 2-like"/>
    <property type="match status" value="1"/>
</dbReference>
<keyword evidence="3 5" id="KW-0067">ATP-binding</keyword>
<dbReference type="Gene3D" id="3.30.230.80">
    <property type="match status" value="1"/>
</dbReference>
<gene>
    <name evidence="6" type="ORF">SAMN05216410_2228</name>
</gene>
<dbReference type="InterPro" id="IPR020568">
    <property type="entry name" value="Ribosomal_Su5_D2-typ_SF"/>
</dbReference>
<evidence type="ECO:0000256" key="1">
    <source>
        <dbReference type="ARBA" id="ARBA00008239"/>
    </source>
</evidence>
<feature type="binding site" evidence="5">
    <location>
        <position position="78"/>
    </location>
    <ligand>
        <name>ATP</name>
        <dbReference type="ChEBI" id="CHEBI:30616"/>
    </ligand>
</feature>
<reference evidence="6 7" key="1">
    <citation type="submission" date="2016-09" db="EMBL/GenBank/DDBJ databases">
        <authorList>
            <person name="Capua I."/>
            <person name="De Benedictis P."/>
            <person name="Joannis T."/>
            <person name="Lombin L.H."/>
            <person name="Cattoli G."/>
        </authorList>
    </citation>
    <scope>NUCLEOTIDE SEQUENCE [LARGE SCALE GENOMIC DNA]</scope>
    <source>
        <strain evidence="6 7">ISLP-3</strain>
    </source>
</reference>
<feature type="binding site" evidence="5">
    <location>
        <position position="30"/>
    </location>
    <ligand>
        <name>ATP</name>
        <dbReference type="ChEBI" id="CHEBI:30616"/>
    </ligand>
</feature>
<dbReference type="GO" id="GO:0051082">
    <property type="term" value="F:unfolded protein binding"/>
    <property type="evidence" value="ECO:0007669"/>
    <property type="project" value="InterPro"/>
</dbReference>
<evidence type="ECO:0000256" key="2">
    <source>
        <dbReference type="ARBA" id="ARBA00022741"/>
    </source>
</evidence>
<dbReference type="Proteomes" id="UP000199039">
    <property type="component" value="Unassembled WGS sequence"/>
</dbReference>
<dbReference type="STRING" id="1814289.SAMN05216410_2228"/>
<feature type="binding site" evidence="5">
    <location>
        <position position="34"/>
    </location>
    <ligand>
        <name>ATP</name>
        <dbReference type="ChEBI" id="CHEBI:30616"/>
    </ligand>
</feature>
<keyword evidence="4" id="KW-0143">Chaperone</keyword>